<proteinExistence type="predicted"/>
<feature type="transmembrane region" description="Helical" evidence="1">
    <location>
        <begin position="145"/>
        <end position="163"/>
    </location>
</feature>
<evidence type="ECO:0000256" key="1">
    <source>
        <dbReference type="SAM" id="Phobius"/>
    </source>
</evidence>
<dbReference type="EMBL" id="PXYG01000007">
    <property type="protein sequence ID" value="PSJ44059.1"/>
    <property type="molecule type" value="Genomic_DNA"/>
</dbReference>
<keyword evidence="1" id="KW-1133">Transmembrane helix</keyword>
<organism evidence="2 3">
    <name type="scientific">Zobellella endophytica</name>
    <dbReference type="NCBI Taxonomy" id="2116700"/>
    <lineage>
        <taxon>Bacteria</taxon>
        <taxon>Pseudomonadati</taxon>
        <taxon>Pseudomonadota</taxon>
        <taxon>Gammaproteobacteria</taxon>
        <taxon>Aeromonadales</taxon>
        <taxon>Aeromonadaceae</taxon>
        <taxon>Zobellella</taxon>
    </lineage>
</organism>
<dbReference type="AlphaFoldDB" id="A0A2P7R1I2"/>
<accession>A0A2P7R1I2</accession>
<evidence type="ECO:0000313" key="3">
    <source>
        <dbReference type="Proteomes" id="UP000240243"/>
    </source>
</evidence>
<keyword evidence="1" id="KW-0812">Transmembrane</keyword>
<reference evidence="2 3" key="1">
    <citation type="submission" date="2018-03" db="EMBL/GenBank/DDBJ databases">
        <title>The draft genome of Zobellella sp. 59N8.</title>
        <authorList>
            <person name="Liu L."/>
            <person name="Li L."/>
            <person name="Zhang X."/>
            <person name="Liang L."/>
            <person name="Wang T."/>
        </authorList>
    </citation>
    <scope>NUCLEOTIDE SEQUENCE [LARGE SCALE GENOMIC DNA]</scope>
    <source>
        <strain evidence="2 3">59N8</strain>
    </source>
</reference>
<keyword evidence="1" id="KW-0472">Membrane</keyword>
<evidence type="ECO:0000313" key="2">
    <source>
        <dbReference type="EMBL" id="PSJ44059.1"/>
    </source>
</evidence>
<sequence>MAVMFRPLIMLLFPASLLLAAGWQLVQLTELGQRWQSLPQRHAAAPLADYAELQAVRALTTEDTETQQQLVDELAAAGLVLSARLYDGKGKLLAASGEVGQPASEPYVRELYLDDRPVGFLRLGLDEATLAAEQSRIWAQLRRHLGWLLPLCTLLGALLWFGLHRWQRRIAGRGEAGTPPPGEASG</sequence>
<comment type="caution">
    <text evidence="2">The sequence shown here is derived from an EMBL/GenBank/DDBJ whole genome shotgun (WGS) entry which is preliminary data.</text>
</comment>
<gene>
    <name evidence="2" type="ORF">C7H85_15015</name>
</gene>
<dbReference type="OrthoDB" id="5600730at2"/>
<protein>
    <submittedName>
        <fullName evidence="2">Uncharacterized protein</fullName>
    </submittedName>
</protein>
<keyword evidence="3" id="KW-1185">Reference proteome</keyword>
<name>A0A2P7R1I2_9GAMM</name>
<dbReference type="Proteomes" id="UP000240243">
    <property type="component" value="Unassembled WGS sequence"/>
</dbReference>